<dbReference type="Pfam" id="PF02036">
    <property type="entry name" value="SCP2"/>
    <property type="match status" value="1"/>
</dbReference>
<reference evidence="3" key="1">
    <citation type="submission" date="2020-04" db="EMBL/GenBank/DDBJ databases">
        <title>Deep metagenomics examines the oral microbiome during advanced dental caries in children, revealing novel taxa and co-occurrences with host molecules.</title>
        <authorList>
            <person name="Baker J.L."/>
            <person name="Morton J.T."/>
            <person name="Dinis M."/>
            <person name="Alvarez R."/>
            <person name="Tran N.C."/>
            <person name="Knight R."/>
            <person name="Edlund A."/>
        </authorList>
    </citation>
    <scope>NUCLEOTIDE SEQUENCE</scope>
    <source>
        <strain evidence="3">JCVI_32_bin.24</strain>
    </source>
</reference>
<name>A0A930BQH0_9RHOO</name>
<accession>A0A930BQH0</accession>
<feature type="domain" description="SCP2" evidence="2">
    <location>
        <begin position="13"/>
        <end position="91"/>
    </location>
</feature>
<dbReference type="GO" id="GO:0005737">
    <property type="term" value="C:cytoplasm"/>
    <property type="evidence" value="ECO:0007669"/>
    <property type="project" value="UniProtKB-SubCell"/>
</dbReference>
<organism evidence="3 4">
    <name type="scientific">Dechloromonas agitata</name>
    <dbReference type="NCBI Taxonomy" id="73030"/>
    <lineage>
        <taxon>Bacteria</taxon>
        <taxon>Pseudomonadati</taxon>
        <taxon>Pseudomonadota</taxon>
        <taxon>Betaproteobacteria</taxon>
        <taxon>Rhodocyclales</taxon>
        <taxon>Azonexaceae</taxon>
        <taxon>Dechloromonas</taxon>
    </lineage>
</organism>
<dbReference type="InterPro" id="IPR003033">
    <property type="entry name" value="SCP2_sterol-bd_dom"/>
</dbReference>
<sequence>MIDSVKKLGIRGLNHLVRSESWAQQRLLRHAGAQLRVEVGPFTIRLAIDSHGLFQLTSDSASQPDVTLTCPPEVLPLALMDNSKLFAAVKLGGSVDVAESLGFVFRNLRWDAEGDLAGVIGDIPAHRLAIIGQALARSLRSGVHNVVENAREYAVDEAAMLIGPGEFASFAESVNRLRDDVARLEKRLARL</sequence>
<proteinExistence type="inferred from homology"/>
<dbReference type="InterPro" id="IPR038989">
    <property type="entry name" value="UbiJ"/>
</dbReference>
<comment type="pathway">
    <text evidence="1">Cofactor biosynthesis; ubiquinone biosynthesis.</text>
</comment>
<protein>
    <recommendedName>
        <fullName evidence="1">Ubiquinone biosynthesis accessory factor UbiJ</fullName>
    </recommendedName>
</protein>
<dbReference type="PANTHER" id="PTHR38693:SF1">
    <property type="entry name" value="UBIQUINONE BIOSYNTHESIS ACCESSORY FACTOR UBIJ"/>
    <property type="match status" value="1"/>
</dbReference>
<evidence type="ECO:0000259" key="2">
    <source>
        <dbReference type="Pfam" id="PF02036"/>
    </source>
</evidence>
<dbReference type="Proteomes" id="UP000718593">
    <property type="component" value="Unassembled WGS sequence"/>
</dbReference>
<comment type="subcellular location">
    <subcellularLocation>
        <location evidence="1">Cytoplasm</location>
    </subcellularLocation>
</comment>
<keyword evidence="1" id="KW-0963">Cytoplasm</keyword>
<keyword evidence="1" id="KW-0831">Ubiquinone biosynthesis</keyword>
<comment type="similarity">
    <text evidence="1">Belongs to the UbiJ family.</text>
</comment>
<comment type="caution">
    <text evidence="3">The sequence shown here is derived from an EMBL/GenBank/DDBJ whole genome shotgun (WGS) entry which is preliminary data.</text>
</comment>
<dbReference type="PANTHER" id="PTHR38693">
    <property type="entry name" value="UBIQUINONE BIOSYNTHESIS PROTEIN UBIJ"/>
    <property type="match status" value="1"/>
</dbReference>
<comment type="function">
    <text evidence="1">Required for ubiquinone (coenzyme Q) biosynthesis. Binds hydrophobic ubiquinone biosynthetic intermediates via its SCP2 domain and is essential for the stability of the Ubi complex. May constitute a docking platform where Ubi enzymes assemble and access their SCP2-bound polyprenyl substrates.</text>
</comment>
<evidence type="ECO:0000313" key="4">
    <source>
        <dbReference type="Proteomes" id="UP000718593"/>
    </source>
</evidence>
<dbReference type="HAMAP" id="MF_02215">
    <property type="entry name" value="UbiJ"/>
    <property type="match status" value="1"/>
</dbReference>
<evidence type="ECO:0000256" key="1">
    <source>
        <dbReference type="HAMAP-Rule" id="MF_02215"/>
    </source>
</evidence>
<gene>
    <name evidence="1" type="primary">ubiJ</name>
    <name evidence="3" type="ORF">HXL68_01410</name>
</gene>
<dbReference type="EMBL" id="JABZMI010000009">
    <property type="protein sequence ID" value="MBF1163674.1"/>
    <property type="molecule type" value="Genomic_DNA"/>
</dbReference>
<dbReference type="GO" id="GO:0006744">
    <property type="term" value="P:ubiquinone biosynthetic process"/>
    <property type="evidence" value="ECO:0007669"/>
    <property type="project" value="UniProtKB-UniRule"/>
</dbReference>
<evidence type="ECO:0000313" key="3">
    <source>
        <dbReference type="EMBL" id="MBF1163674.1"/>
    </source>
</evidence>
<dbReference type="AlphaFoldDB" id="A0A930BQH0"/>